<protein>
    <submittedName>
        <fullName evidence="1">DUF411 domain-containing protein</fullName>
    </submittedName>
</protein>
<evidence type="ECO:0000313" key="1">
    <source>
        <dbReference type="EMBL" id="QNM83967.1"/>
    </source>
</evidence>
<evidence type="ECO:0000313" key="2">
    <source>
        <dbReference type="Proteomes" id="UP000515861"/>
    </source>
</evidence>
<dbReference type="InterPro" id="IPR007332">
    <property type="entry name" value="DUF411"/>
</dbReference>
<accession>A0A7G9L5R8</accession>
<dbReference type="SUPFAM" id="SSF52833">
    <property type="entry name" value="Thioredoxin-like"/>
    <property type="match status" value="1"/>
</dbReference>
<name>A0A7G9L5R8_9SPHN</name>
<dbReference type="InterPro" id="IPR036249">
    <property type="entry name" value="Thioredoxin-like_sf"/>
</dbReference>
<keyword evidence="2" id="KW-1185">Reference proteome</keyword>
<reference evidence="1 2" key="1">
    <citation type="submission" date="2020-08" db="EMBL/GenBank/DDBJ databases">
        <title>Sphingomonas sp. sand1-3 16S ribosomal RNA gene Genome sequencing and assembly.</title>
        <authorList>
            <person name="Kang M."/>
        </authorList>
    </citation>
    <scope>NUCLEOTIDE SEQUENCE [LARGE SCALE GENOMIC DNA]</scope>
    <source>
        <strain evidence="2">sand1-3</strain>
    </source>
</reference>
<sequence>MIDRRTMIGILVAAIPTAACSRPAKAPPTIQVYKSPSCGCCGAWVKRLQANGFLVTTQEMEDVSAIAASAGVPDRLRSCHTALVDGYFVEGHVPDGDIRKLLSEWPNARGIAVPGMPVGSPGMEQDGRREPYDTLLVMRDGSSRPFVRHNQRVGGK</sequence>
<gene>
    <name evidence="1" type="ORF">H8M03_02985</name>
</gene>
<dbReference type="Proteomes" id="UP000515861">
    <property type="component" value="Chromosome"/>
</dbReference>
<organism evidence="1 2">
    <name type="scientific">Sphingomonas sabuli</name>
    <dbReference type="NCBI Taxonomy" id="2764186"/>
    <lineage>
        <taxon>Bacteria</taxon>
        <taxon>Pseudomonadati</taxon>
        <taxon>Pseudomonadota</taxon>
        <taxon>Alphaproteobacteria</taxon>
        <taxon>Sphingomonadales</taxon>
        <taxon>Sphingomonadaceae</taxon>
        <taxon>Sphingomonas</taxon>
    </lineage>
</organism>
<dbReference type="AlphaFoldDB" id="A0A7G9L5R8"/>
<dbReference type="EMBL" id="CP060697">
    <property type="protein sequence ID" value="QNM83967.1"/>
    <property type="molecule type" value="Genomic_DNA"/>
</dbReference>
<dbReference type="KEGG" id="ssau:H8M03_02985"/>
<proteinExistence type="predicted"/>
<dbReference type="Pfam" id="PF04214">
    <property type="entry name" value="DUF411"/>
    <property type="match status" value="1"/>
</dbReference>